<reference evidence="2" key="1">
    <citation type="journal article" date="2004" name="FEMS Microbiol. Lett.">
        <title>Identification of Mycobacterium marinum virulence genes using signature-tagged mutagenesis and the goldfish model of mycobacterial pathogenesis.</title>
        <authorList>
            <person name="Ruley K.M."/>
            <person name="Ansede J.H."/>
            <person name="Pritchett C.L."/>
            <person name="Talaat A.M."/>
            <person name="Reimschuessel R."/>
            <person name="Trucksis M."/>
        </authorList>
    </citation>
    <scope>NUCLEOTIDE SEQUENCE</scope>
    <source>
        <strain evidence="2">129.8</strain>
    </source>
</reference>
<keyword evidence="1" id="KW-1133">Transmembrane helix</keyword>
<evidence type="ECO:0000313" key="2">
    <source>
        <dbReference type="EMBL" id="AAR99413.1"/>
    </source>
</evidence>
<evidence type="ECO:0000256" key="1">
    <source>
        <dbReference type="SAM" id="Phobius"/>
    </source>
</evidence>
<feature type="transmembrane region" description="Helical" evidence="1">
    <location>
        <begin position="7"/>
        <end position="29"/>
    </location>
</feature>
<dbReference type="EMBL" id="AY517550">
    <property type="protein sequence ID" value="AAR99413.1"/>
    <property type="molecule type" value="Genomic_DNA"/>
</dbReference>
<keyword evidence="1" id="KW-0812">Transmembrane</keyword>
<organism evidence="2">
    <name type="scientific">Mycobacterium marinum</name>
    <dbReference type="NCBI Taxonomy" id="1781"/>
    <lineage>
        <taxon>Bacteria</taxon>
        <taxon>Bacillati</taxon>
        <taxon>Actinomycetota</taxon>
        <taxon>Actinomycetes</taxon>
        <taxon>Mycobacteriales</taxon>
        <taxon>Mycobacteriaceae</taxon>
        <taxon>Mycobacterium</taxon>
        <taxon>Mycobacterium ulcerans group</taxon>
    </lineage>
</organism>
<accession>Q6R2W9</accession>
<sequence>MRGHPDILQWVPLLGAAGIGSVITSYVGAGKARREVRSAVLEALAMTEGSRWAGLDKDHPTFKTASRDFETAALIARIPRPAVQQYLVLADAARRYSVEDYAIKGCDEEIGAGAINSDLGNVVQESAEIVTQLAWRPWWSRVTYRVKLRKVRNKATDIDNKDVRQQLVYAQWALTRSPGSLGELYDEYFSDRKKK</sequence>
<protein>
    <submittedName>
        <fullName evidence="2">Uncharacterized protein</fullName>
    </submittedName>
</protein>
<dbReference type="AlphaFoldDB" id="Q6R2W9"/>
<proteinExistence type="predicted"/>
<keyword evidence="1" id="KW-0472">Membrane</keyword>
<name>Q6R2W9_MYCMR</name>